<dbReference type="Pfam" id="PF01547">
    <property type="entry name" value="SBP_bac_1"/>
    <property type="match status" value="1"/>
</dbReference>
<gene>
    <name evidence="2" type="ORF">EYB31_12885</name>
</gene>
<dbReference type="InterPro" id="IPR050490">
    <property type="entry name" value="Bact_solute-bd_prot1"/>
</dbReference>
<dbReference type="Gene3D" id="3.40.190.10">
    <property type="entry name" value="Periplasmic binding protein-like II"/>
    <property type="match status" value="2"/>
</dbReference>
<proteinExistence type="predicted"/>
<keyword evidence="1" id="KW-0732">Signal</keyword>
<dbReference type="InterPro" id="IPR006059">
    <property type="entry name" value="SBP"/>
</dbReference>
<dbReference type="PANTHER" id="PTHR43649">
    <property type="entry name" value="ARABINOSE-BINDING PROTEIN-RELATED"/>
    <property type="match status" value="1"/>
</dbReference>
<evidence type="ECO:0000313" key="2">
    <source>
        <dbReference type="EMBL" id="TBL79108.1"/>
    </source>
</evidence>
<keyword evidence="3" id="KW-1185">Reference proteome</keyword>
<dbReference type="EMBL" id="SIRE01000008">
    <property type="protein sequence ID" value="TBL79108.1"/>
    <property type="molecule type" value="Genomic_DNA"/>
</dbReference>
<comment type="caution">
    <text evidence="2">The sequence shown here is derived from an EMBL/GenBank/DDBJ whole genome shotgun (WGS) entry which is preliminary data.</text>
</comment>
<reference evidence="2 3" key="1">
    <citation type="submission" date="2019-02" db="EMBL/GenBank/DDBJ databases">
        <title>Paenibacillus sp. nov., isolated from surface-sterilized tissue of Thalictrum simplex L.</title>
        <authorList>
            <person name="Tuo L."/>
        </authorList>
    </citation>
    <scope>NUCLEOTIDE SEQUENCE [LARGE SCALE GENOMIC DNA]</scope>
    <source>
        <strain evidence="2 3">N2SHLJ1</strain>
    </source>
</reference>
<feature type="signal peptide" evidence="1">
    <location>
        <begin position="1"/>
        <end position="28"/>
    </location>
</feature>
<protein>
    <submittedName>
        <fullName evidence="2">Extracellular solute-binding protein</fullName>
    </submittedName>
</protein>
<accession>A0A4Q9DUL4</accession>
<dbReference type="PROSITE" id="PS51257">
    <property type="entry name" value="PROKAR_LIPOPROTEIN"/>
    <property type="match status" value="1"/>
</dbReference>
<sequence length="439" mass="47979">MKKTASALIASVLLVLAGCSGGTAPASAPANGAAGPVKTLKLATSSPENVDTLNEYVKSFEKKMPGYTVEITAIPGVAAFNAAMASKLAAGDPPDIFIYQWSTQIQLYAKGGHLMDLSGKGFEEKVKPINKKLNIYEGKAYAFPGQQDLFGVFFNVDVAKKYGVNEMPKTFSEFLAACETMQKNGLAAPIVIPAKDGSGATAFNFGYLHQVVSGKNPDFYKQTLDGTKHWNGQEFQDLFGAYQKLLKYANKDLLGLDPDGSYKRFAMEETAFLFGGSYNITAIRKLNPNLNFILTKTPWVDDVKDNVAISDFNNAISISSKTKYPEAALAFMNEMFTVDAGNLLAKNVSTISSVKGTTTSFDKSLEGVIPELDKGQYVGFSEREWIPGIKEIMKKATQDWMAGVDLKTVLDRLEAEHQRLLQATPGFKQEFMEMREKSK</sequence>
<organism evidence="2 3">
    <name type="scientific">Paenibacillus thalictri</name>
    <dbReference type="NCBI Taxonomy" id="2527873"/>
    <lineage>
        <taxon>Bacteria</taxon>
        <taxon>Bacillati</taxon>
        <taxon>Bacillota</taxon>
        <taxon>Bacilli</taxon>
        <taxon>Bacillales</taxon>
        <taxon>Paenibacillaceae</taxon>
        <taxon>Paenibacillus</taxon>
    </lineage>
</organism>
<evidence type="ECO:0000313" key="3">
    <source>
        <dbReference type="Proteomes" id="UP000293142"/>
    </source>
</evidence>
<evidence type="ECO:0000256" key="1">
    <source>
        <dbReference type="SAM" id="SignalP"/>
    </source>
</evidence>
<dbReference type="SUPFAM" id="SSF53850">
    <property type="entry name" value="Periplasmic binding protein-like II"/>
    <property type="match status" value="1"/>
</dbReference>
<name>A0A4Q9DUL4_9BACL</name>
<dbReference type="OrthoDB" id="9798191at2"/>
<dbReference type="RefSeq" id="WP_131013744.1">
    <property type="nucleotide sequence ID" value="NZ_SIRE01000008.1"/>
</dbReference>
<dbReference type="AlphaFoldDB" id="A0A4Q9DUL4"/>
<feature type="chain" id="PRO_5020434003" evidence="1">
    <location>
        <begin position="29"/>
        <end position="439"/>
    </location>
</feature>
<dbReference type="Proteomes" id="UP000293142">
    <property type="component" value="Unassembled WGS sequence"/>
</dbReference>